<dbReference type="Proteomes" id="UP000011686">
    <property type="component" value="Chromosome"/>
</dbReference>
<dbReference type="SUPFAM" id="SSF54285">
    <property type="entry name" value="MoaD/ThiS"/>
    <property type="match status" value="1"/>
</dbReference>
<dbReference type="Gene3D" id="3.10.20.30">
    <property type="match status" value="1"/>
</dbReference>
<dbReference type="RefSeq" id="WP_015389050.1">
    <property type="nucleotide sequence ID" value="NC_020283.1"/>
</dbReference>
<dbReference type="PATRIC" id="fig|1208918.3.peg.79"/>
<name>M1L3R6_9PROT</name>
<dbReference type="EMBL" id="CP003804">
    <property type="protein sequence ID" value="AGF47383.1"/>
    <property type="molecule type" value="Genomic_DNA"/>
</dbReference>
<protein>
    <submittedName>
        <fullName evidence="1">Sulfur carrier protein ThiS</fullName>
    </submittedName>
</protein>
<dbReference type="InterPro" id="IPR016155">
    <property type="entry name" value="Mopterin_synth/thiamin_S_b"/>
</dbReference>
<dbReference type="NCBIfam" id="TIGR01683">
    <property type="entry name" value="thiS"/>
    <property type="match status" value="1"/>
</dbReference>
<evidence type="ECO:0000313" key="1">
    <source>
        <dbReference type="EMBL" id="AGF47383.1"/>
    </source>
</evidence>
<dbReference type="Pfam" id="PF02597">
    <property type="entry name" value="ThiS"/>
    <property type="match status" value="1"/>
</dbReference>
<dbReference type="InterPro" id="IPR003749">
    <property type="entry name" value="ThiS/MoaD-like"/>
</dbReference>
<dbReference type="CDD" id="cd00565">
    <property type="entry name" value="Ubl_ThiS"/>
    <property type="match status" value="1"/>
</dbReference>
<evidence type="ECO:0000313" key="2">
    <source>
        <dbReference type="Proteomes" id="UP000011686"/>
    </source>
</evidence>
<dbReference type="PANTHER" id="PTHR34472">
    <property type="entry name" value="SULFUR CARRIER PROTEIN THIS"/>
    <property type="match status" value="1"/>
</dbReference>
<dbReference type="AlphaFoldDB" id="M1L3R6"/>
<dbReference type="HOGENOM" id="CLU_174611_3_0_4"/>
<gene>
    <name evidence="1" type="ORF">CDEE_0302</name>
</gene>
<proteinExistence type="predicted"/>
<dbReference type="KEGG" id="kct:CDEE_0302"/>
<keyword evidence="2" id="KW-1185">Reference proteome</keyword>
<dbReference type="InterPro" id="IPR012675">
    <property type="entry name" value="Beta-grasp_dom_sf"/>
</dbReference>
<reference evidence="1 2" key="1">
    <citation type="journal article" date="2013" name="Genome Biol. Evol.">
        <title>Genome evolution and phylogenomic analysis of candidatus kinetoplastibacterium, the betaproteobacterial endosymbionts of strigomonas and angomonas.</title>
        <authorList>
            <person name="Alves J.M."/>
            <person name="Serrano M.G."/>
            <person name="Maia da Silva F."/>
            <person name="Voegtly L.J."/>
            <person name="Matveyev A.V."/>
            <person name="Teixeira M.M."/>
            <person name="Camargo E.P."/>
            <person name="Buck G.A."/>
        </authorList>
    </citation>
    <scope>NUCLEOTIDE SEQUENCE [LARGE SCALE GENOMIC DNA]</scope>
    <source>
        <strain evidence="1 2">TCC036E</strain>
    </source>
</reference>
<dbReference type="InterPro" id="IPR010035">
    <property type="entry name" value="Thi_S"/>
</dbReference>
<dbReference type="STRING" id="1208918.CDEE_0302"/>
<dbReference type="PANTHER" id="PTHR34472:SF1">
    <property type="entry name" value="SULFUR CARRIER PROTEIN THIS"/>
    <property type="match status" value="1"/>
</dbReference>
<dbReference type="eggNOG" id="COG2104">
    <property type="taxonomic scope" value="Bacteria"/>
</dbReference>
<sequence>MKIQLNGKELNIQNNISILELLSSLQHDNKKIAIELNSNIIPKHKYNETFLKNEDVVEIVSAIGGG</sequence>
<accession>M1L3R6</accession>
<organism evidence="1 2">
    <name type="scientific">Candidatus Kinetoplastidibacterium crithidiae TCC036E</name>
    <dbReference type="NCBI Taxonomy" id="1208918"/>
    <lineage>
        <taxon>Bacteria</taxon>
        <taxon>Pseudomonadati</taxon>
        <taxon>Pseudomonadota</taxon>
        <taxon>Betaproteobacteria</taxon>
        <taxon>Candidatus Kinetoplastidibacterium</taxon>
    </lineage>
</organism>